<dbReference type="Gene3D" id="3.40.50.720">
    <property type="entry name" value="NAD(P)-binding Rossmann-like Domain"/>
    <property type="match status" value="1"/>
</dbReference>
<dbReference type="GO" id="GO:0016491">
    <property type="term" value="F:oxidoreductase activity"/>
    <property type="evidence" value="ECO:0007669"/>
    <property type="project" value="UniProtKB-KW"/>
</dbReference>
<evidence type="ECO:0000313" key="4">
    <source>
        <dbReference type="EMBL" id="REJ10377.1"/>
    </source>
</evidence>
<reference evidence="4 5" key="1">
    <citation type="submission" date="2018-08" db="EMBL/GenBank/DDBJ databases">
        <title>Genome sequence of Halobacillus trueperi KCTC 3686.</title>
        <authorList>
            <person name="Cho K.H."/>
            <person name="Kwak M.-J."/>
            <person name="Kim B.-Y."/>
            <person name="Chun J."/>
        </authorList>
    </citation>
    <scope>NUCLEOTIDE SEQUENCE [LARGE SCALE GENOMIC DNA]</scope>
    <source>
        <strain evidence="4 5">KCTC 3686</strain>
    </source>
</reference>
<evidence type="ECO:0000259" key="2">
    <source>
        <dbReference type="Pfam" id="PF03435"/>
    </source>
</evidence>
<keyword evidence="5" id="KW-1185">Reference proteome</keyword>
<dbReference type="InterPro" id="IPR051168">
    <property type="entry name" value="AASS"/>
</dbReference>
<dbReference type="InterPro" id="IPR005097">
    <property type="entry name" value="Sacchrp_dh_NADP-bd"/>
</dbReference>
<dbReference type="Proteomes" id="UP000256305">
    <property type="component" value="Unassembled WGS sequence"/>
</dbReference>
<evidence type="ECO:0000313" key="5">
    <source>
        <dbReference type="Proteomes" id="UP000256305"/>
    </source>
</evidence>
<dbReference type="SUPFAM" id="SSF51735">
    <property type="entry name" value="NAD(P)-binding Rossmann-fold domains"/>
    <property type="match status" value="1"/>
</dbReference>
<dbReference type="Gene3D" id="3.30.360.10">
    <property type="entry name" value="Dihydrodipicolinate Reductase, domain 2"/>
    <property type="match status" value="1"/>
</dbReference>
<dbReference type="SUPFAM" id="SSF55347">
    <property type="entry name" value="Glyceraldehyde-3-phosphate dehydrogenase-like, C-terminal domain"/>
    <property type="match status" value="1"/>
</dbReference>
<protein>
    <submittedName>
        <fullName evidence="4">Saccharopine dehydrogenase</fullName>
    </submittedName>
</protein>
<dbReference type="PANTHER" id="PTHR11133">
    <property type="entry name" value="SACCHAROPINE DEHYDROGENASE"/>
    <property type="match status" value="1"/>
</dbReference>
<dbReference type="AlphaFoldDB" id="A0A3E0JC43"/>
<dbReference type="PANTHER" id="PTHR11133:SF22">
    <property type="entry name" value="ALPHA-AMINOADIPIC SEMIALDEHYDE SYNTHASE, MITOCHONDRIAL"/>
    <property type="match status" value="1"/>
</dbReference>
<dbReference type="EMBL" id="QUAE01000002">
    <property type="protein sequence ID" value="REJ10377.1"/>
    <property type="molecule type" value="Genomic_DNA"/>
</dbReference>
<evidence type="ECO:0000256" key="1">
    <source>
        <dbReference type="ARBA" id="ARBA00023002"/>
    </source>
</evidence>
<dbReference type="InterPro" id="IPR036291">
    <property type="entry name" value="NAD(P)-bd_dom_sf"/>
</dbReference>
<organism evidence="4 5">
    <name type="scientific">Halobacillus trueperi</name>
    <dbReference type="NCBI Taxonomy" id="156205"/>
    <lineage>
        <taxon>Bacteria</taxon>
        <taxon>Bacillati</taxon>
        <taxon>Bacillota</taxon>
        <taxon>Bacilli</taxon>
        <taxon>Bacillales</taxon>
        <taxon>Bacillaceae</taxon>
        <taxon>Halobacillus</taxon>
    </lineage>
</organism>
<dbReference type="InterPro" id="IPR032095">
    <property type="entry name" value="Sacchrp_dh-like_C"/>
</dbReference>
<feature type="domain" description="Saccharopine dehydrogenase-like C-terminal" evidence="3">
    <location>
        <begin position="129"/>
        <end position="374"/>
    </location>
</feature>
<dbReference type="Pfam" id="PF16653">
    <property type="entry name" value="Sacchrp_dh_C"/>
    <property type="match status" value="1"/>
</dbReference>
<name>A0A3E0JC43_9BACI</name>
<gene>
    <name evidence="4" type="ORF">DYE48_02505</name>
</gene>
<sequence length="381" mass="41489">MKVAVLGSGLMGKEAARDLVHSSGVEKVGLADIDLDRAQRVSDSLNSSKIQGFKVDAGNQTELAEFIQQYDVVINALFYSFNEIVAKTAIEVGVHSVDLGGHIGHITDKVLELDEQAKAAGVTVIPDLGVAPGMINILSGYGAGKLDKLESIRLFVGGIPVRPDPPLEYNHVFSMEGLLDHYSDPSTIIRDGKLREVESLTEIENIYFERFGPLEAFHTSGGTSTLLKSYPHIDSLEYKTIRYPGHAEKMKLLVDLNLTGADQVVNIRGTEIKTREVLLKSIDPLLELKDKDDAVLLRVIVGGEKDGVRKACEYEMVTYKDRATNVTAMARATANTISVVAQLIGGGTITKRGVCPPETIVPGDVYIDEMMRRGVVIREQA</sequence>
<proteinExistence type="predicted"/>
<keyword evidence="1" id="KW-0560">Oxidoreductase</keyword>
<accession>A0A3E0JC43</accession>
<feature type="domain" description="Saccharopine dehydrogenase NADP binding" evidence="2">
    <location>
        <begin position="3"/>
        <end position="125"/>
    </location>
</feature>
<evidence type="ECO:0000259" key="3">
    <source>
        <dbReference type="Pfam" id="PF16653"/>
    </source>
</evidence>
<dbReference type="Pfam" id="PF03435">
    <property type="entry name" value="Sacchrp_dh_NADP"/>
    <property type="match status" value="1"/>
</dbReference>
<comment type="caution">
    <text evidence="4">The sequence shown here is derived from an EMBL/GenBank/DDBJ whole genome shotgun (WGS) entry which is preliminary data.</text>
</comment>